<name>A0A833RUM8_9POAL</name>
<dbReference type="InterPro" id="IPR050872">
    <property type="entry name" value="PPR_P_subfamily"/>
</dbReference>
<dbReference type="NCBIfam" id="TIGR00756">
    <property type="entry name" value="PPR"/>
    <property type="match status" value="1"/>
</dbReference>
<evidence type="ECO:0000256" key="4">
    <source>
        <dbReference type="PROSITE-ProRule" id="PRU00708"/>
    </source>
</evidence>
<feature type="repeat" description="PPR" evidence="4">
    <location>
        <begin position="20"/>
        <end position="54"/>
    </location>
</feature>
<dbReference type="Gene3D" id="1.25.40.10">
    <property type="entry name" value="Tetratricopeptide repeat domain"/>
    <property type="match status" value="1"/>
</dbReference>
<dbReference type="AlphaFoldDB" id="A0A833RUM8"/>
<proteinExistence type="inferred from homology"/>
<dbReference type="PANTHER" id="PTHR46128">
    <property type="entry name" value="MITOCHONDRIAL GROUP I INTRON SPLICING FACTOR CCM1"/>
    <property type="match status" value="1"/>
</dbReference>
<gene>
    <name evidence="5" type="ORF">FCM35_KLT09877</name>
</gene>
<keyword evidence="2" id="KW-0677">Repeat</keyword>
<evidence type="ECO:0000313" key="5">
    <source>
        <dbReference type="EMBL" id="KAF3341033.1"/>
    </source>
</evidence>
<comment type="similarity">
    <text evidence="1">Belongs to the PPR family. P subfamily.</text>
</comment>
<accession>A0A833RUM8</accession>
<protein>
    <submittedName>
        <fullName evidence="5">Pentatricopeptide repeat-containing protein</fullName>
    </submittedName>
</protein>
<dbReference type="Pfam" id="PF13041">
    <property type="entry name" value="PPR_2"/>
    <property type="match status" value="1"/>
</dbReference>
<dbReference type="OrthoDB" id="185373at2759"/>
<keyword evidence="6" id="KW-1185">Reference proteome</keyword>
<evidence type="ECO:0000256" key="1">
    <source>
        <dbReference type="ARBA" id="ARBA00007626"/>
    </source>
</evidence>
<comment type="caution">
    <text evidence="5">The sequence shown here is derived from an EMBL/GenBank/DDBJ whole genome shotgun (WGS) entry which is preliminary data.</text>
</comment>
<evidence type="ECO:0000313" key="6">
    <source>
        <dbReference type="Proteomes" id="UP000623129"/>
    </source>
</evidence>
<evidence type="ECO:0000256" key="3">
    <source>
        <dbReference type="ARBA" id="ARBA00022946"/>
    </source>
</evidence>
<dbReference type="InterPro" id="IPR002885">
    <property type="entry name" value="PPR_rpt"/>
</dbReference>
<dbReference type="EMBL" id="SWLB01000002">
    <property type="protein sequence ID" value="KAF3341033.1"/>
    <property type="molecule type" value="Genomic_DNA"/>
</dbReference>
<organism evidence="5 6">
    <name type="scientific">Carex littledalei</name>
    <dbReference type="NCBI Taxonomy" id="544730"/>
    <lineage>
        <taxon>Eukaryota</taxon>
        <taxon>Viridiplantae</taxon>
        <taxon>Streptophyta</taxon>
        <taxon>Embryophyta</taxon>
        <taxon>Tracheophyta</taxon>
        <taxon>Spermatophyta</taxon>
        <taxon>Magnoliopsida</taxon>
        <taxon>Liliopsida</taxon>
        <taxon>Poales</taxon>
        <taxon>Cyperaceae</taxon>
        <taxon>Cyperoideae</taxon>
        <taxon>Cariceae</taxon>
        <taxon>Carex</taxon>
        <taxon>Carex subgen. Euthyceras</taxon>
    </lineage>
</organism>
<sequence>MQYGLSYEYINQVLKRAEVEAVAYNVYISGLCRAGKLSEAIHQVDTMRKKGLHPTKGTLYMVFDCLCRDPSTIYKAKELLERSGELEWELDSFFFNTLMSRLLKWVNLLGF</sequence>
<evidence type="ECO:0000256" key="2">
    <source>
        <dbReference type="ARBA" id="ARBA00022737"/>
    </source>
</evidence>
<dbReference type="PANTHER" id="PTHR46128:SF353">
    <property type="entry name" value="GENOME ASSEMBLY, CHROMOSOME: II"/>
    <property type="match status" value="1"/>
</dbReference>
<dbReference type="Proteomes" id="UP000623129">
    <property type="component" value="Unassembled WGS sequence"/>
</dbReference>
<keyword evidence="3" id="KW-0809">Transit peptide</keyword>
<reference evidence="5" key="1">
    <citation type="submission" date="2020-01" db="EMBL/GenBank/DDBJ databases">
        <title>Genome sequence of Kobresia littledalei, the first chromosome-level genome in the family Cyperaceae.</title>
        <authorList>
            <person name="Qu G."/>
        </authorList>
    </citation>
    <scope>NUCLEOTIDE SEQUENCE</scope>
    <source>
        <strain evidence="5">C.B.Clarke</strain>
        <tissue evidence="5">Leaf</tissue>
    </source>
</reference>
<dbReference type="PROSITE" id="PS51375">
    <property type="entry name" value="PPR"/>
    <property type="match status" value="1"/>
</dbReference>
<dbReference type="InterPro" id="IPR011990">
    <property type="entry name" value="TPR-like_helical_dom_sf"/>
</dbReference>